<evidence type="ECO:0000256" key="30">
    <source>
        <dbReference type="ARBA" id="ARBA00048990"/>
    </source>
</evidence>
<evidence type="ECO:0000256" key="27">
    <source>
        <dbReference type="ARBA" id="ARBA00048088"/>
    </source>
</evidence>
<dbReference type="Gene3D" id="3.50.50.60">
    <property type="entry name" value="FAD/NAD(P)-binding domain"/>
    <property type="match status" value="1"/>
</dbReference>
<keyword evidence="6" id="KW-0597">Phosphoprotein</keyword>
<dbReference type="InterPro" id="IPR002257">
    <property type="entry name" value="Flavin_mOase_5"/>
</dbReference>
<sequence>MNLKKLRVAIIGAGASGLPSARHALLYNIEPVIFDTSDDIGGLWRYKPYETEEPSVMKSTVINTSKEMTAYSDFPPPDDFPNFMHQSKMYEYFQMYAENFGLLPYIRFKHKVIGVERAGSYEENGRWKVTYLDSQDIKQVEEFDGILLACGHHGIPYIPDPWPGQEKFQGKIIHAHSYKDLAGYEDKVVAVVGIGNSACDIAVDISRVAKQVYLSTRRGTWLFFRLLNYGNPFDLAPNSRFQTIVKSYIPSKVYAKWTEYKLQKCFDHEKYGLKPKHGPFGAHTTVNDELPNRLACGKVILKPNVSSFTENGIKFTDGTEIKHIDNVILSTGYSFNFDIVEKGNLIKVEENKVELYQYMYPPDLCEHNTLAVIGLVQGNILPLSEMQARVYFDVLSGNSKLPLKFQMLEDIEAKSRAMKERFVESRRHTIQVNHVAYMDGLADLIGCKPKWKDYILSDHMLAYKLLFGPSAAYTYRLNGPKPWTGARKAVLELDKRVSNGMNPNSMMTTSRNIEIFSPAYIILVNTQISL</sequence>
<keyword evidence="11" id="KW-0492">Microsome</keyword>
<evidence type="ECO:0000256" key="33">
    <source>
        <dbReference type="PIRNR" id="PIRNR000332"/>
    </source>
</evidence>
<evidence type="ECO:0000256" key="21">
    <source>
        <dbReference type="ARBA" id="ARBA00047426"/>
    </source>
</evidence>
<comment type="catalytic activity">
    <reaction evidence="30">
        <text>heptan-4-one + NADPH + O2 + H(+) = propyl butanoate + NADP(+) + H2O</text>
        <dbReference type="Rhea" id="RHEA:54852"/>
        <dbReference type="ChEBI" id="CHEBI:15377"/>
        <dbReference type="ChEBI" id="CHEBI:15378"/>
        <dbReference type="ChEBI" id="CHEBI:15379"/>
        <dbReference type="ChEBI" id="CHEBI:57783"/>
        <dbReference type="ChEBI" id="CHEBI:58349"/>
        <dbReference type="ChEBI" id="CHEBI:89484"/>
        <dbReference type="ChEBI" id="CHEBI:89719"/>
    </reaction>
    <physiologicalReaction direction="left-to-right" evidence="30">
        <dbReference type="Rhea" id="RHEA:54853"/>
    </physiologicalReaction>
</comment>
<evidence type="ECO:0000256" key="34">
    <source>
        <dbReference type="RuleBase" id="RU361177"/>
    </source>
</evidence>
<dbReference type="InterPro" id="IPR020946">
    <property type="entry name" value="Flavin_mOase-like"/>
</dbReference>
<evidence type="ECO:0000313" key="36">
    <source>
        <dbReference type="WBParaSite" id="ACRNAN_Path_82.g302.t1"/>
    </source>
</evidence>
<comment type="catalytic activity">
    <reaction evidence="29">
        <text>(2E)-geranial + NADPH + O2 + H(+) = (1E)-2,6-dimethylhepta-1,5-dien-1-yl formate + NADP(+) + H2O</text>
        <dbReference type="Rhea" id="RHEA:54860"/>
        <dbReference type="ChEBI" id="CHEBI:15377"/>
        <dbReference type="ChEBI" id="CHEBI:15378"/>
        <dbReference type="ChEBI" id="CHEBI:15379"/>
        <dbReference type="ChEBI" id="CHEBI:16980"/>
        <dbReference type="ChEBI" id="CHEBI:57783"/>
        <dbReference type="ChEBI" id="CHEBI:58349"/>
        <dbReference type="ChEBI" id="CHEBI:138375"/>
    </reaction>
    <physiologicalReaction direction="left-to-right" evidence="29">
        <dbReference type="Rhea" id="RHEA:54861"/>
    </physiologicalReaction>
</comment>
<evidence type="ECO:0000256" key="8">
    <source>
        <dbReference type="ARBA" id="ARBA00022692"/>
    </source>
</evidence>
<evidence type="ECO:0000256" key="29">
    <source>
        <dbReference type="ARBA" id="ARBA00048989"/>
    </source>
</evidence>
<keyword evidence="8" id="KW-0812">Transmembrane</keyword>
<dbReference type="PRINTS" id="PR00370">
    <property type="entry name" value="FMOXYGENASE"/>
</dbReference>
<dbReference type="GO" id="GO:0050660">
    <property type="term" value="F:flavin adenine dinucleotide binding"/>
    <property type="evidence" value="ECO:0007669"/>
    <property type="project" value="InterPro"/>
</dbReference>
<evidence type="ECO:0000256" key="5">
    <source>
        <dbReference type="ARBA" id="ARBA00022481"/>
    </source>
</evidence>
<evidence type="ECO:0000256" key="7">
    <source>
        <dbReference type="ARBA" id="ARBA00022630"/>
    </source>
</evidence>
<dbReference type="GO" id="GO:0004499">
    <property type="term" value="F:N,N-dimethylaniline monooxygenase activity"/>
    <property type="evidence" value="ECO:0007669"/>
    <property type="project" value="UniProtKB-UniRule"/>
</dbReference>
<comment type="catalytic activity">
    <reaction evidence="32">
        <text>octan-3-one + NADPH + O2 + H(+) = pentyl propanoate + NADP(+) + H2O</text>
        <dbReference type="Rhea" id="RHEA:54840"/>
        <dbReference type="ChEBI" id="CHEBI:15377"/>
        <dbReference type="ChEBI" id="CHEBI:15378"/>
        <dbReference type="ChEBI" id="CHEBI:15379"/>
        <dbReference type="ChEBI" id="CHEBI:57783"/>
        <dbReference type="ChEBI" id="CHEBI:58349"/>
        <dbReference type="ChEBI" id="CHEBI:80946"/>
        <dbReference type="ChEBI" id="CHEBI:87373"/>
    </reaction>
    <physiologicalReaction direction="left-to-right" evidence="32">
        <dbReference type="Rhea" id="RHEA:54841"/>
    </physiologicalReaction>
</comment>
<evidence type="ECO:0000256" key="31">
    <source>
        <dbReference type="ARBA" id="ARBA00049443"/>
    </source>
</evidence>
<keyword evidence="13" id="KW-1133">Transmembrane helix</keyword>
<comment type="catalytic activity">
    <reaction evidence="28">
        <text>octan-3-one + NADPH + O2 + H(+) = ethyl hexanoate + NADP(+) + H2O</text>
        <dbReference type="Rhea" id="RHEA:54856"/>
        <dbReference type="ChEBI" id="CHEBI:15377"/>
        <dbReference type="ChEBI" id="CHEBI:15378"/>
        <dbReference type="ChEBI" id="CHEBI:15379"/>
        <dbReference type="ChEBI" id="CHEBI:57783"/>
        <dbReference type="ChEBI" id="CHEBI:58349"/>
        <dbReference type="ChEBI" id="CHEBI:80946"/>
        <dbReference type="ChEBI" id="CHEBI:86055"/>
    </reaction>
    <physiologicalReaction direction="left-to-right" evidence="28">
        <dbReference type="Rhea" id="RHEA:54857"/>
    </physiologicalReaction>
</comment>
<evidence type="ECO:0000256" key="14">
    <source>
        <dbReference type="ARBA" id="ARBA00023002"/>
    </source>
</evidence>
<evidence type="ECO:0000256" key="24">
    <source>
        <dbReference type="ARBA" id="ARBA00047864"/>
    </source>
</evidence>
<comment type="catalytic activity">
    <reaction evidence="26">
        <text>hypotaurine + NADPH + O2 + H(+) = taurine + NADP(+) + H2O</text>
        <dbReference type="Rhea" id="RHEA:69819"/>
        <dbReference type="ChEBI" id="CHEBI:15377"/>
        <dbReference type="ChEBI" id="CHEBI:15378"/>
        <dbReference type="ChEBI" id="CHEBI:15379"/>
        <dbReference type="ChEBI" id="CHEBI:57783"/>
        <dbReference type="ChEBI" id="CHEBI:57853"/>
        <dbReference type="ChEBI" id="CHEBI:58349"/>
        <dbReference type="ChEBI" id="CHEBI:507393"/>
        <dbReference type="EC" id="1.14.13.8"/>
    </reaction>
    <physiologicalReaction direction="left-to-right" evidence="26">
        <dbReference type="Rhea" id="RHEA:69820"/>
    </physiologicalReaction>
</comment>
<evidence type="ECO:0000256" key="17">
    <source>
        <dbReference type="ARBA" id="ARBA00023136"/>
    </source>
</evidence>
<keyword evidence="9 33" id="KW-0256">Endoplasmic reticulum</keyword>
<comment type="catalytic activity">
    <reaction evidence="24">
        <text>NADPH + O2 + H(+) = H2O2 + NADP(+)</text>
        <dbReference type="Rhea" id="RHEA:11260"/>
        <dbReference type="ChEBI" id="CHEBI:15378"/>
        <dbReference type="ChEBI" id="CHEBI:15379"/>
        <dbReference type="ChEBI" id="CHEBI:16240"/>
        <dbReference type="ChEBI" id="CHEBI:57783"/>
        <dbReference type="ChEBI" id="CHEBI:58349"/>
        <dbReference type="EC" id="1.6.3.1"/>
    </reaction>
    <physiologicalReaction direction="left-to-right" evidence="24">
        <dbReference type="Rhea" id="RHEA:11261"/>
    </physiologicalReaction>
</comment>
<dbReference type="InterPro" id="IPR050346">
    <property type="entry name" value="FMO-like"/>
</dbReference>
<dbReference type="PANTHER" id="PTHR23023">
    <property type="entry name" value="DIMETHYLANILINE MONOOXYGENASE"/>
    <property type="match status" value="1"/>
</dbReference>
<dbReference type="InterPro" id="IPR000960">
    <property type="entry name" value="Flavin_mOase"/>
</dbReference>
<evidence type="ECO:0000256" key="23">
    <source>
        <dbReference type="ARBA" id="ARBA00047855"/>
    </source>
</evidence>
<evidence type="ECO:0000256" key="26">
    <source>
        <dbReference type="ARBA" id="ARBA00048041"/>
    </source>
</evidence>
<keyword evidence="7 33" id="KW-0285">Flavoprotein</keyword>
<evidence type="ECO:0000256" key="10">
    <source>
        <dbReference type="ARBA" id="ARBA00022827"/>
    </source>
</evidence>
<evidence type="ECO:0000313" key="35">
    <source>
        <dbReference type="Proteomes" id="UP000887540"/>
    </source>
</evidence>
<keyword evidence="12 33" id="KW-0521">NADP</keyword>
<evidence type="ECO:0000256" key="11">
    <source>
        <dbReference type="ARBA" id="ARBA00022848"/>
    </source>
</evidence>
<comment type="cofactor">
    <cofactor evidence="1 33 34">
        <name>FAD</name>
        <dbReference type="ChEBI" id="CHEBI:57692"/>
    </cofactor>
</comment>
<comment type="function">
    <text evidence="19">Broad spectrum monooxygenase that catalyzes the oxygenation of a wide variety of nitrogen- and sulfur-containing compounds including xenobiotics. Catalyzes the S-oxygenation of hypotaurine to produce taurine, an organic osmolyte involved in cell volume regulation as well as a variety of cytoprotective and developmental processes. In vitro, catalyzes the N-oxygenation of trimethylamine (TMA) to produce trimethylamine N-oxide (TMAO) and could therefore participate to the detoxification of this compound that is generated by the action of gut microbiota from dietary precursors such as choline, choline containing compounds, betaine or L-carnitine.</text>
</comment>
<evidence type="ECO:0000256" key="15">
    <source>
        <dbReference type="ARBA" id="ARBA00023033"/>
    </source>
</evidence>
<dbReference type="PRINTS" id="PR01125">
    <property type="entry name" value="FMOXYGENASE5"/>
</dbReference>
<accession>A0A914CC84</accession>
<dbReference type="GO" id="GO:0006629">
    <property type="term" value="P:lipid metabolic process"/>
    <property type="evidence" value="ECO:0007669"/>
    <property type="project" value="UniProtKB-KW"/>
</dbReference>
<name>A0A914CC84_9BILA</name>
<proteinExistence type="inferred from homology"/>
<evidence type="ECO:0000256" key="6">
    <source>
        <dbReference type="ARBA" id="ARBA00022553"/>
    </source>
</evidence>
<evidence type="ECO:0000256" key="28">
    <source>
        <dbReference type="ARBA" id="ARBA00048459"/>
    </source>
</evidence>
<dbReference type="InterPro" id="IPR036188">
    <property type="entry name" value="FAD/NAD-bd_sf"/>
</dbReference>
<dbReference type="WBParaSite" id="ACRNAN_Path_82.g302.t1">
    <property type="protein sequence ID" value="ACRNAN_Path_82.g302.t1"/>
    <property type="gene ID" value="ACRNAN_Path_82.g302"/>
</dbReference>
<evidence type="ECO:0000256" key="20">
    <source>
        <dbReference type="ARBA" id="ARBA00047338"/>
    </source>
</evidence>
<comment type="catalytic activity">
    <reaction evidence="23">
        <text>sulcatone + NADPH + O2 + H(+) = 4-methylpent-3-en-1-yl acetate + NADP(+) + H2O</text>
        <dbReference type="Rhea" id="RHEA:54864"/>
        <dbReference type="ChEBI" id="CHEBI:15377"/>
        <dbReference type="ChEBI" id="CHEBI:15378"/>
        <dbReference type="ChEBI" id="CHEBI:15379"/>
        <dbReference type="ChEBI" id="CHEBI:16310"/>
        <dbReference type="ChEBI" id="CHEBI:57783"/>
        <dbReference type="ChEBI" id="CHEBI:58349"/>
        <dbReference type="ChEBI" id="CHEBI:138373"/>
    </reaction>
    <physiologicalReaction direction="left-to-right" evidence="23">
        <dbReference type="Rhea" id="RHEA:54865"/>
    </physiologicalReaction>
</comment>
<keyword evidence="16" id="KW-0443">Lipid metabolism</keyword>
<comment type="catalytic activity">
    <reaction evidence="20">
        <text>hypotaurine + NADH + O2 + H(+) = taurine + NAD(+) + H2O</text>
        <dbReference type="Rhea" id="RHEA:74111"/>
        <dbReference type="ChEBI" id="CHEBI:15377"/>
        <dbReference type="ChEBI" id="CHEBI:15378"/>
        <dbReference type="ChEBI" id="CHEBI:15379"/>
        <dbReference type="ChEBI" id="CHEBI:57540"/>
        <dbReference type="ChEBI" id="CHEBI:57853"/>
        <dbReference type="ChEBI" id="CHEBI:57945"/>
        <dbReference type="ChEBI" id="CHEBI:507393"/>
        <dbReference type="EC" id="1.14.13.8"/>
    </reaction>
    <physiologicalReaction direction="left-to-right" evidence="20">
        <dbReference type="Rhea" id="RHEA:74112"/>
    </physiologicalReaction>
</comment>
<keyword evidence="14 33" id="KW-0560">Oxidoreductase</keyword>
<evidence type="ECO:0000256" key="18">
    <source>
        <dbReference type="ARBA" id="ARBA00045722"/>
    </source>
</evidence>
<dbReference type="GO" id="GO:0050661">
    <property type="term" value="F:NADP binding"/>
    <property type="evidence" value="ECO:0007669"/>
    <property type="project" value="InterPro"/>
</dbReference>
<evidence type="ECO:0000256" key="1">
    <source>
        <dbReference type="ARBA" id="ARBA00001974"/>
    </source>
</evidence>
<keyword evidence="5" id="KW-0488">Methylation</keyword>
<evidence type="ECO:0000256" key="22">
    <source>
        <dbReference type="ARBA" id="ARBA00047574"/>
    </source>
</evidence>
<dbReference type="GO" id="GO:0005789">
    <property type="term" value="C:endoplasmic reticulum membrane"/>
    <property type="evidence" value="ECO:0007669"/>
    <property type="project" value="UniProtKB-SubCell"/>
</dbReference>
<keyword evidence="10 33" id="KW-0274">FAD</keyword>
<keyword evidence="15 33" id="KW-0503">Monooxygenase</keyword>
<comment type="catalytic activity">
    <reaction evidence="27">
        <text>trimethylamine + NADPH + O2 = trimethylamine N-oxide + NADP(+) + H2O</text>
        <dbReference type="Rhea" id="RHEA:31979"/>
        <dbReference type="ChEBI" id="CHEBI:15377"/>
        <dbReference type="ChEBI" id="CHEBI:15379"/>
        <dbReference type="ChEBI" id="CHEBI:15724"/>
        <dbReference type="ChEBI" id="CHEBI:57783"/>
        <dbReference type="ChEBI" id="CHEBI:58349"/>
        <dbReference type="ChEBI" id="CHEBI:58389"/>
        <dbReference type="EC" id="1.14.13.148"/>
    </reaction>
    <physiologicalReaction direction="left-to-right" evidence="27">
        <dbReference type="Rhea" id="RHEA:31980"/>
    </physiologicalReaction>
</comment>
<evidence type="ECO:0000256" key="19">
    <source>
        <dbReference type="ARBA" id="ARBA00045957"/>
    </source>
</evidence>
<dbReference type="GO" id="GO:0034899">
    <property type="term" value="F:trimethylamine monooxygenase activity"/>
    <property type="evidence" value="ECO:0007669"/>
    <property type="project" value="UniProtKB-EC"/>
</dbReference>
<comment type="catalytic activity">
    <reaction evidence="21">
        <text>hexan-3-one + NADPH + O2 + H(+) = propyl propanoate + NADP(+) + H2O</text>
        <dbReference type="Rhea" id="RHEA:54848"/>
        <dbReference type="ChEBI" id="CHEBI:15377"/>
        <dbReference type="ChEBI" id="CHEBI:15378"/>
        <dbReference type="ChEBI" id="CHEBI:15379"/>
        <dbReference type="ChEBI" id="CHEBI:57783"/>
        <dbReference type="ChEBI" id="CHEBI:58349"/>
        <dbReference type="ChEBI" id="CHEBI:89828"/>
        <dbReference type="ChEBI" id="CHEBI:89891"/>
    </reaction>
    <physiologicalReaction direction="left-to-right" evidence="21">
        <dbReference type="Rhea" id="RHEA:54849"/>
    </physiologicalReaction>
</comment>
<evidence type="ECO:0000256" key="4">
    <source>
        <dbReference type="ARBA" id="ARBA00009183"/>
    </source>
</evidence>
<comment type="subcellular location">
    <subcellularLocation>
        <location evidence="2">Endoplasmic reticulum membrane</location>
        <topology evidence="2">Single-pass membrane protein</topology>
    </subcellularLocation>
    <subcellularLocation>
        <location evidence="3">Microsome membrane</location>
    </subcellularLocation>
</comment>
<comment type="catalytic activity">
    <reaction evidence="22">
        <text>heptan-2-one + NADPH + O2 + H(+) = pentyl acetate + NADP(+) + H2O</text>
        <dbReference type="Rhea" id="RHEA:54836"/>
        <dbReference type="ChEBI" id="CHEBI:5672"/>
        <dbReference type="ChEBI" id="CHEBI:15377"/>
        <dbReference type="ChEBI" id="CHEBI:15378"/>
        <dbReference type="ChEBI" id="CHEBI:15379"/>
        <dbReference type="ChEBI" id="CHEBI:57783"/>
        <dbReference type="ChEBI" id="CHEBI:58349"/>
        <dbReference type="ChEBI" id="CHEBI:87362"/>
    </reaction>
    <physiologicalReaction direction="left-to-right" evidence="22">
        <dbReference type="Rhea" id="RHEA:54837"/>
    </physiologicalReaction>
</comment>
<comment type="similarity">
    <text evidence="4 33 34">Belongs to the FMO family.</text>
</comment>
<evidence type="ECO:0000256" key="2">
    <source>
        <dbReference type="ARBA" id="ARBA00004389"/>
    </source>
</evidence>
<dbReference type="FunFam" id="3.50.50.60:FF:000159">
    <property type="entry name" value="Dimethylaniline monooxygenase [N-oxide-forming]"/>
    <property type="match status" value="1"/>
</dbReference>
<evidence type="ECO:0000256" key="3">
    <source>
        <dbReference type="ARBA" id="ARBA00004524"/>
    </source>
</evidence>
<dbReference type="AlphaFoldDB" id="A0A914CC84"/>
<comment type="catalytic activity">
    <reaction evidence="31">
        <text>N,N-dimethylaniline + NADPH + O2 + H(+) = N,N-dimethylaniline N-oxide + NADP(+) + H2O</text>
        <dbReference type="Rhea" id="RHEA:24468"/>
        <dbReference type="ChEBI" id="CHEBI:15377"/>
        <dbReference type="ChEBI" id="CHEBI:15378"/>
        <dbReference type="ChEBI" id="CHEBI:15379"/>
        <dbReference type="ChEBI" id="CHEBI:16269"/>
        <dbReference type="ChEBI" id="CHEBI:17735"/>
        <dbReference type="ChEBI" id="CHEBI:57783"/>
        <dbReference type="ChEBI" id="CHEBI:58349"/>
        <dbReference type="EC" id="1.14.13.8"/>
    </reaction>
    <physiologicalReaction direction="left-to-right" evidence="31">
        <dbReference type="Rhea" id="RHEA:24469"/>
    </physiologicalReaction>
</comment>
<dbReference type="PIRSF" id="PIRSF000332">
    <property type="entry name" value="FMO"/>
    <property type="match status" value="1"/>
</dbReference>
<dbReference type="SUPFAM" id="SSF51905">
    <property type="entry name" value="FAD/NAD(P)-binding domain"/>
    <property type="match status" value="2"/>
</dbReference>
<dbReference type="Pfam" id="PF00743">
    <property type="entry name" value="FMO-like"/>
    <property type="match status" value="1"/>
</dbReference>
<keyword evidence="35" id="KW-1185">Reference proteome</keyword>
<protein>
    <recommendedName>
        <fullName evidence="34">Flavin-containing monooxygenase</fullName>
        <ecNumber evidence="34">1.-.-.-</ecNumber>
    </recommendedName>
</protein>
<dbReference type="EC" id="1.-.-.-" evidence="34"/>
<organism evidence="35 36">
    <name type="scientific">Acrobeloides nanus</name>
    <dbReference type="NCBI Taxonomy" id="290746"/>
    <lineage>
        <taxon>Eukaryota</taxon>
        <taxon>Metazoa</taxon>
        <taxon>Ecdysozoa</taxon>
        <taxon>Nematoda</taxon>
        <taxon>Chromadorea</taxon>
        <taxon>Rhabditida</taxon>
        <taxon>Tylenchina</taxon>
        <taxon>Cephalobomorpha</taxon>
        <taxon>Cephaloboidea</taxon>
        <taxon>Cephalobidae</taxon>
        <taxon>Acrobeloides</taxon>
    </lineage>
</organism>
<evidence type="ECO:0000256" key="13">
    <source>
        <dbReference type="ARBA" id="ARBA00022989"/>
    </source>
</evidence>
<dbReference type="GO" id="GO:0016174">
    <property type="term" value="F:NAD(P)H oxidase H2O2-forming activity"/>
    <property type="evidence" value="ECO:0007669"/>
    <property type="project" value="UniProtKB-EC"/>
</dbReference>
<reference evidence="36" key="1">
    <citation type="submission" date="2022-11" db="UniProtKB">
        <authorList>
            <consortium name="WormBaseParasite"/>
        </authorList>
    </citation>
    <scope>IDENTIFICATION</scope>
</reference>
<evidence type="ECO:0000256" key="12">
    <source>
        <dbReference type="ARBA" id="ARBA00022857"/>
    </source>
</evidence>
<evidence type="ECO:0000256" key="25">
    <source>
        <dbReference type="ARBA" id="ARBA00047977"/>
    </source>
</evidence>
<comment type="catalytic activity">
    <reaction evidence="25">
        <text>hexan-3-one + NADPH + O2 + H(+) = ethyl butanoate + NADP(+) + H2O</text>
        <dbReference type="Rhea" id="RHEA:54844"/>
        <dbReference type="ChEBI" id="CHEBI:15377"/>
        <dbReference type="ChEBI" id="CHEBI:15378"/>
        <dbReference type="ChEBI" id="CHEBI:15379"/>
        <dbReference type="ChEBI" id="CHEBI:57783"/>
        <dbReference type="ChEBI" id="CHEBI:58349"/>
        <dbReference type="ChEBI" id="CHEBI:88764"/>
        <dbReference type="ChEBI" id="CHEBI:89891"/>
    </reaction>
    <physiologicalReaction direction="left-to-right" evidence="25">
        <dbReference type="Rhea" id="RHEA:54845"/>
    </physiologicalReaction>
</comment>
<dbReference type="Proteomes" id="UP000887540">
    <property type="component" value="Unplaced"/>
</dbReference>
<evidence type="ECO:0000256" key="9">
    <source>
        <dbReference type="ARBA" id="ARBA00022824"/>
    </source>
</evidence>
<keyword evidence="17 33" id="KW-0472">Membrane</keyword>
<comment type="function">
    <text evidence="18">Acts as a Baeyer-Villiger monooxygenase on a broad range of substrates. Catalyzes the insertion of an oxygen atom into a carbon-carbon bond adjacent to a carbonyl, which converts ketones to esters. Active on diverse carbonyl compounds, whereas soft nucleophiles are mostly non- or poorly reactive. In contrast with other forms of FMO it is non- or poorly active on 'classical' substrates such as drugs, pesticides, and dietary components containing soft nucleophilic heteroatoms. Able to oxidize drug molecules bearing a carbonyl group on an aliphatic chain, such as nabumetone and pentoxifylline. Also, in the absence of substrates, shows slow but yet significant NADPH oxidase activity. Acts as a positive modulator of cholesterol biosynthesis as well as glucose homeostasis, promoting metabolic aging via pleiotropic effects.</text>
</comment>
<evidence type="ECO:0000256" key="16">
    <source>
        <dbReference type="ARBA" id="ARBA00023098"/>
    </source>
</evidence>
<evidence type="ECO:0000256" key="32">
    <source>
        <dbReference type="ARBA" id="ARBA00049475"/>
    </source>
</evidence>